<protein>
    <submittedName>
        <fullName evidence="1">Uncharacterized protein</fullName>
    </submittedName>
</protein>
<evidence type="ECO:0000313" key="2">
    <source>
        <dbReference type="Proteomes" id="UP001108240"/>
    </source>
</evidence>
<keyword evidence="2" id="KW-1185">Reference proteome</keyword>
<dbReference type="PANTHER" id="PTHR34924:SF1">
    <property type="entry name" value="PROTEIN FAM166C"/>
    <property type="match status" value="1"/>
</dbReference>
<name>A0A8C1AFE1_CYPCA</name>
<accession>A0A8C1AFE1</accession>
<dbReference type="PANTHER" id="PTHR34924">
    <property type="entry name" value="UPF0573 PROTEIN C2ORF70"/>
    <property type="match status" value="1"/>
</dbReference>
<evidence type="ECO:0000313" key="1">
    <source>
        <dbReference type="Ensembl" id="ENSCCRP00000017330.2"/>
    </source>
</evidence>
<reference evidence="1" key="1">
    <citation type="submission" date="2025-08" db="UniProtKB">
        <authorList>
            <consortium name="Ensembl"/>
        </authorList>
    </citation>
    <scope>IDENTIFICATION</scope>
</reference>
<dbReference type="InterPro" id="IPR052329">
    <property type="entry name" value="CIMIP2C"/>
</dbReference>
<dbReference type="AlphaFoldDB" id="A0A8C1AFE1"/>
<dbReference type="Ensembl" id="ENSCCRT00000018887.2">
    <property type="protein sequence ID" value="ENSCCRP00000017330.2"/>
    <property type="gene ID" value="ENSCCRG00000009675.2"/>
</dbReference>
<dbReference type="Proteomes" id="UP001108240">
    <property type="component" value="Unplaced"/>
</dbReference>
<reference evidence="1" key="2">
    <citation type="submission" date="2025-09" db="UniProtKB">
        <authorList>
            <consortium name="Ensembl"/>
        </authorList>
    </citation>
    <scope>IDENTIFICATION</scope>
</reference>
<sequence>MQSCRSLDAQRDRIIFFIYSARTLRGNGTLITHNTAYIVRVLWMHSHYYIPVWGDFWQFDPKVGYFQNIRSAMMASSKSPYNKGSVPLSPHTQDSILPYWVQYNTDFKRQKKIKYFSMVRISLSQKHREYYKDKTGTVQPVNLCHASENNYFTLSFK</sequence>
<organism evidence="1 2">
    <name type="scientific">Cyprinus carpio carpio</name>
    <dbReference type="NCBI Taxonomy" id="630221"/>
    <lineage>
        <taxon>Eukaryota</taxon>
        <taxon>Metazoa</taxon>
        <taxon>Chordata</taxon>
        <taxon>Craniata</taxon>
        <taxon>Vertebrata</taxon>
        <taxon>Euteleostomi</taxon>
        <taxon>Actinopterygii</taxon>
        <taxon>Neopterygii</taxon>
        <taxon>Teleostei</taxon>
        <taxon>Ostariophysi</taxon>
        <taxon>Cypriniformes</taxon>
        <taxon>Cyprinidae</taxon>
        <taxon>Cyprininae</taxon>
        <taxon>Cyprinus</taxon>
    </lineage>
</organism>
<proteinExistence type="predicted"/>